<dbReference type="InterPro" id="IPR000847">
    <property type="entry name" value="LysR_HTH_N"/>
</dbReference>
<evidence type="ECO:0000256" key="3">
    <source>
        <dbReference type="ARBA" id="ARBA00023125"/>
    </source>
</evidence>
<keyword evidence="7" id="KW-1185">Reference proteome</keyword>
<reference evidence="6 7" key="1">
    <citation type="submission" date="2016-12" db="EMBL/GenBank/DDBJ databases">
        <title>Draft genome sequences of strains Salinicola socius SMB35, Salinicola sp. MH3R3-1 and Chromohalobacter sp. SMB17 from the Verkhnekamsk potash mining region of Russia.</title>
        <authorList>
            <person name="Mavrodi D.V."/>
            <person name="Olsson B.E."/>
            <person name="Korsakova E.S."/>
            <person name="Pyankova A."/>
            <person name="Mavrodi O.V."/>
            <person name="Plotnikova E.G."/>
        </authorList>
    </citation>
    <scope>NUCLEOTIDE SEQUENCE [LARGE SCALE GENOMIC DNA]</scope>
    <source>
        <strain evidence="6 7">SMB17</strain>
    </source>
</reference>
<proteinExistence type="inferred from homology"/>
<evidence type="ECO:0000256" key="4">
    <source>
        <dbReference type="ARBA" id="ARBA00023163"/>
    </source>
</evidence>
<dbReference type="FunFam" id="3.40.190.290:FF:000001">
    <property type="entry name" value="Transcriptional regulator, LysR family"/>
    <property type="match status" value="1"/>
</dbReference>
<dbReference type="InterPro" id="IPR058163">
    <property type="entry name" value="LysR-type_TF_proteobact-type"/>
</dbReference>
<sequence length="301" mass="34149">MRSVADLEFFITLCKVDSLAQAGRDLDISSAAVSKRLSGIENALGCQLISRDSRSMSLTADGHVFLEYAYSIINSFDKMTAEIGRKKNTPEGVIRINAPFGFGRKHMAQFISKFVEEYPKIEFKLYLSDHPLSLTANSFDLGVRFGELADSGLHARKVASHKRVVCATPGYLKKYGTPKHPNDLKDHSCIMHNQNEEIYSAWRFENNNEYFNIRIKGNLVSNDGGTVLGWALNGHGIAIRAEWDVYSYIKDGTLIRIMEDFSLPNADIYILYPYNNKNLPLRIRIFIDYLIKEMQAMPFLD</sequence>
<evidence type="ECO:0000313" key="7">
    <source>
        <dbReference type="Proteomes" id="UP000186806"/>
    </source>
</evidence>
<evidence type="ECO:0000256" key="1">
    <source>
        <dbReference type="ARBA" id="ARBA00009437"/>
    </source>
</evidence>
<dbReference type="PANTHER" id="PTHR30537:SF5">
    <property type="entry name" value="HTH-TYPE TRANSCRIPTIONAL ACTIVATOR TTDR-RELATED"/>
    <property type="match status" value="1"/>
</dbReference>
<feature type="domain" description="HTH lysR-type" evidence="5">
    <location>
        <begin position="1"/>
        <end position="59"/>
    </location>
</feature>
<dbReference type="InterPro" id="IPR005119">
    <property type="entry name" value="LysR_subst-bd"/>
</dbReference>
<dbReference type="GO" id="GO:0003677">
    <property type="term" value="F:DNA binding"/>
    <property type="evidence" value="ECO:0007669"/>
    <property type="project" value="UniProtKB-KW"/>
</dbReference>
<dbReference type="Proteomes" id="UP000186806">
    <property type="component" value="Unassembled WGS sequence"/>
</dbReference>
<dbReference type="EMBL" id="MSDQ01000033">
    <property type="protein sequence ID" value="OLO10478.1"/>
    <property type="molecule type" value="Genomic_DNA"/>
</dbReference>
<organism evidence="6 7">
    <name type="scientific">Chromohalobacter japonicus</name>
    <dbReference type="NCBI Taxonomy" id="223900"/>
    <lineage>
        <taxon>Bacteria</taxon>
        <taxon>Pseudomonadati</taxon>
        <taxon>Pseudomonadota</taxon>
        <taxon>Gammaproteobacteria</taxon>
        <taxon>Oceanospirillales</taxon>
        <taxon>Halomonadaceae</taxon>
        <taxon>Chromohalobacter</taxon>
    </lineage>
</organism>
<dbReference type="SUPFAM" id="SSF46785">
    <property type="entry name" value="Winged helix' DNA-binding domain"/>
    <property type="match status" value="1"/>
</dbReference>
<dbReference type="AlphaFoldDB" id="A0A1Q8TA34"/>
<comment type="caution">
    <text evidence="6">The sequence shown here is derived from an EMBL/GenBank/DDBJ whole genome shotgun (WGS) entry which is preliminary data.</text>
</comment>
<dbReference type="InterPro" id="IPR036388">
    <property type="entry name" value="WH-like_DNA-bd_sf"/>
</dbReference>
<keyword evidence="4" id="KW-0804">Transcription</keyword>
<dbReference type="RefSeq" id="WP_075369930.1">
    <property type="nucleotide sequence ID" value="NZ_MSDQ01000033.1"/>
</dbReference>
<dbReference type="Pfam" id="PF03466">
    <property type="entry name" value="LysR_substrate"/>
    <property type="match status" value="1"/>
</dbReference>
<dbReference type="SUPFAM" id="SSF53850">
    <property type="entry name" value="Periplasmic binding protein-like II"/>
    <property type="match status" value="1"/>
</dbReference>
<dbReference type="PROSITE" id="PS50931">
    <property type="entry name" value="HTH_LYSR"/>
    <property type="match status" value="1"/>
</dbReference>
<name>A0A1Q8TA34_9GAMM</name>
<evidence type="ECO:0000259" key="5">
    <source>
        <dbReference type="PROSITE" id="PS50931"/>
    </source>
</evidence>
<evidence type="ECO:0000313" key="6">
    <source>
        <dbReference type="EMBL" id="OLO10478.1"/>
    </source>
</evidence>
<evidence type="ECO:0000256" key="2">
    <source>
        <dbReference type="ARBA" id="ARBA00023015"/>
    </source>
</evidence>
<dbReference type="PANTHER" id="PTHR30537">
    <property type="entry name" value="HTH-TYPE TRANSCRIPTIONAL REGULATOR"/>
    <property type="match status" value="1"/>
</dbReference>
<dbReference type="Pfam" id="PF00126">
    <property type="entry name" value="HTH_1"/>
    <property type="match status" value="1"/>
</dbReference>
<dbReference type="Gene3D" id="3.40.190.290">
    <property type="match status" value="1"/>
</dbReference>
<gene>
    <name evidence="6" type="ORF">BTW10_14060</name>
</gene>
<comment type="similarity">
    <text evidence="1">Belongs to the LysR transcriptional regulatory family.</text>
</comment>
<protein>
    <recommendedName>
        <fullName evidence="5">HTH lysR-type domain-containing protein</fullName>
    </recommendedName>
</protein>
<keyword evidence="3" id="KW-0238">DNA-binding</keyword>
<dbReference type="Gene3D" id="1.10.10.10">
    <property type="entry name" value="Winged helix-like DNA-binding domain superfamily/Winged helix DNA-binding domain"/>
    <property type="match status" value="1"/>
</dbReference>
<accession>A0A1Q8TA34</accession>
<dbReference type="GO" id="GO:0003700">
    <property type="term" value="F:DNA-binding transcription factor activity"/>
    <property type="evidence" value="ECO:0007669"/>
    <property type="project" value="InterPro"/>
</dbReference>
<dbReference type="InterPro" id="IPR036390">
    <property type="entry name" value="WH_DNA-bd_sf"/>
</dbReference>
<keyword evidence="2" id="KW-0805">Transcription regulation</keyword>